<dbReference type="EMBL" id="JAUCGM010000836">
    <property type="protein sequence ID" value="MDM8563732.1"/>
    <property type="molecule type" value="Genomic_DNA"/>
</dbReference>
<gene>
    <name evidence="1" type="ORF">QUF54_10300</name>
</gene>
<comment type="caution">
    <text evidence="1">The sequence shown here is derived from an EMBL/GenBank/DDBJ whole genome shotgun (WGS) entry which is preliminary data.</text>
</comment>
<sequence length="76" mass="9122">MAYRYVHQIYLKSLQKQPVGYQSFIKIWQEQAPNVVFQKPRTELCQTCEDHIKNIRIAIGNRNEEEKIKHHQEALI</sequence>
<reference evidence="1" key="1">
    <citation type="submission" date="2023-06" db="EMBL/GenBank/DDBJ databases">
        <title>Uncultivated large filamentous bacteria from sulfidic sediments reveal new species and different genomic features in energy metabolism and defense.</title>
        <authorList>
            <person name="Fonseca A."/>
        </authorList>
    </citation>
    <scope>NUCLEOTIDE SEQUENCE</scope>
    <source>
        <strain evidence="1">HSG4</strain>
    </source>
</reference>
<name>A0ABT7VVX5_9GAMM</name>
<proteinExistence type="predicted"/>
<dbReference type="Proteomes" id="UP001171945">
    <property type="component" value="Unassembled WGS sequence"/>
</dbReference>
<evidence type="ECO:0000313" key="2">
    <source>
        <dbReference type="Proteomes" id="UP001171945"/>
    </source>
</evidence>
<keyword evidence="2" id="KW-1185">Reference proteome</keyword>
<protein>
    <recommendedName>
        <fullName evidence="3">Transposase</fullName>
    </recommendedName>
</protein>
<evidence type="ECO:0008006" key="3">
    <source>
        <dbReference type="Google" id="ProtNLM"/>
    </source>
</evidence>
<evidence type="ECO:0000313" key="1">
    <source>
        <dbReference type="EMBL" id="MDM8563732.1"/>
    </source>
</evidence>
<accession>A0ABT7VVX5</accession>
<organism evidence="1 2">
    <name type="scientific">Candidatus Marithioploca araucensis</name>
    <dbReference type="NCBI Taxonomy" id="70273"/>
    <lineage>
        <taxon>Bacteria</taxon>
        <taxon>Pseudomonadati</taxon>
        <taxon>Pseudomonadota</taxon>
        <taxon>Gammaproteobacteria</taxon>
        <taxon>Thiotrichales</taxon>
        <taxon>Thiotrichaceae</taxon>
        <taxon>Candidatus Marithioploca</taxon>
    </lineage>
</organism>